<reference evidence="2" key="1">
    <citation type="submission" date="2023-10" db="EMBL/GenBank/DDBJ databases">
        <authorList>
            <person name="Hackl T."/>
        </authorList>
    </citation>
    <scope>NUCLEOTIDE SEQUENCE</scope>
</reference>
<sequence length="81" mass="8967">MDVIVDDEYIVCPETGDEEDDDEDEPADVSGEEYDSEPEPSSKHKRTANSNTPSSKTVKGKFSLMGVSTTKTPPQSWKNRT</sequence>
<evidence type="ECO:0000313" key="3">
    <source>
        <dbReference type="Proteomes" id="UP001295740"/>
    </source>
</evidence>
<feature type="compositionally biased region" description="Polar residues" evidence="1">
    <location>
        <begin position="66"/>
        <end position="81"/>
    </location>
</feature>
<dbReference type="Proteomes" id="UP001295740">
    <property type="component" value="Unassembled WGS sequence"/>
</dbReference>
<comment type="caution">
    <text evidence="2">The sequence shown here is derived from an EMBL/GenBank/DDBJ whole genome shotgun (WGS) entry which is preliminary data.</text>
</comment>
<evidence type="ECO:0000256" key="1">
    <source>
        <dbReference type="SAM" id="MobiDB-lite"/>
    </source>
</evidence>
<gene>
    <name evidence="2" type="ORF">KHLLAP_LOCUS4294</name>
</gene>
<evidence type="ECO:0000313" key="2">
    <source>
        <dbReference type="EMBL" id="CAJ2503826.1"/>
    </source>
</evidence>
<name>A0AAI8YGK3_9PEZI</name>
<dbReference type="EMBL" id="CAUWAG010000006">
    <property type="protein sequence ID" value="CAJ2503826.1"/>
    <property type="molecule type" value="Genomic_DNA"/>
</dbReference>
<organism evidence="2 3">
    <name type="scientific">Anthostomella pinea</name>
    <dbReference type="NCBI Taxonomy" id="933095"/>
    <lineage>
        <taxon>Eukaryota</taxon>
        <taxon>Fungi</taxon>
        <taxon>Dikarya</taxon>
        <taxon>Ascomycota</taxon>
        <taxon>Pezizomycotina</taxon>
        <taxon>Sordariomycetes</taxon>
        <taxon>Xylariomycetidae</taxon>
        <taxon>Xylariales</taxon>
        <taxon>Xylariaceae</taxon>
        <taxon>Anthostomella</taxon>
    </lineage>
</organism>
<feature type="region of interest" description="Disordered" evidence="1">
    <location>
        <begin position="1"/>
        <end position="81"/>
    </location>
</feature>
<proteinExistence type="predicted"/>
<dbReference type="AlphaFoldDB" id="A0AAI8YGK3"/>
<protein>
    <submittedName>
        <fullName evidence="2">Uu.00g112200.m01.CDS01</fullName>
    </submittedName>
</protein>
<keyword evidence="3" id="KW-1185">Reference proteome</keyword>
<accession>A0AAI8YGK3</accession>
<feature type="compositionally biased region" description="Acidic residues" evidence="1">
    <location>
        <begin position="1"/>
        <end position="38"/>
    </location>
</feature>
<feature type="compositionally biased region" description="Polar residues" evidence="1">
    <location>
        <begin position="48"/>
        <end position="57"/>
    </location>
</feature>